<dbReference type="AlphaFoldDB" id="A0AAI8VEV3"/>
<sequence length="136" mass="14558">MRISSLATIPSLATATNVENHYSYELYGGSFSLFAQAGYLPGAPELEVSCAASAISADHYIDDATGELRPPTVPCTWEHPQPVESWATIHFNFTAKTYTVKHTFVGASGMNDTAAGTSGYLSSVNNDFDIPVTEFA</sequence>
<organism evidence="1 2">
    <name type="scientific">Anthostomella pinea</name>
    <dbReference type="NCBI Taxonomy" id="933095"/>
    <lineage>
        <taxon>Eukaryota</taxon>
        <taxon>Fungi</taxon>
        <taxon>Dikarya</taxon>
        <taxon>Ascomycota</taxon>
        <taxon>Pezizomycotina</taxon>
        <taxon>Sordariomycetes</taxon>
        <taxon>Xylariomycetidae</taxon>
        <taxon>Xylariales</taxon>
        <taxon>Xylariaceae</taxon>
        <taxon>Anthostomella</taxon>
    </lineage>
</organism>
<evidence type="ECO:0000313" key="2">
    <source>
        <dbReference type="Proteomes" id="UP001295740"/>
    </source>
</evidence>
<keyword evidence="2" id="KW-1185">Reference proteome</keyword>
<evidence type="ECO:0000313" key="1">
    <source>
        <dbReference type="EMBL" id="CAJ2503648.1"/>
    </source>
</evidence>
<gene>
    <name evidence="1" type="ORF">KHLLAP_LOCUS4116</name>
</gene>
<dbReference type="EMBL" id="CAUWAG010000006">
    <property type="protein sequence ID" value="CAJ2503648.1"/>
    <property type="molecule type" value="Genomic_DNA"/>
</dbReference>
<protein>
    <submittedName>
        <fullName evidence="1">Uu.00g110420.m01.CDS01</fullName>
    </submittedName>
</protein>
<name>A0AAI8VEV3_9PEZI</name>
<reference evidence="1" key="1">
    <citation type="submission" date="2023-10" db="EMBL/GenBank/DDBJ databases">
        <authorList>
            <person name="Hackl T."/>
        </authorList>
    </citation>
    <scope>NUCLEOTIDE SEQUENCE</scope>
</reference>
<dbReference type="Proteomes" id="UP001295740">
    <property type="component" value="Unassembled WGS sequence"/>
</dbReference>
<comment type="caution">
    <text evidence="1">The sequence shown here is derived from an EMBL/GenBank/DDBJ whole genome shotgun (WGS) entry which is preliminary data.</text>
</comment>
<proteinExistence type="predicted"/>
<accession>A0AAI8VEV3</accession>